<gene>
    <name evidence="2" type="ORF">BRYFOR_05430</name>
</gene>
<evidence type="ECO:0000313" key="2">
    <source>
        <dbReference type="EMBL" id="EET62395.1"/>
    </source>
</evidence>
<evidence type="ECO:0000313" key="3">
    <source>
        <dbReference type="Proteomes" id="UP000005561"/>
    </source>
</evidence>
<protein>
    <submittedName>
        <fullName evidence="2">Uncharacterized protein</fullName>
    </submittedName>
</protein>
<keyword evidence="3" id="KW-1185">Reference proteome</keyword>
<organism evidence="2 3">
    <name type="scientific">Marvinbryantia formatexigens DSM 14469</name>
    <dbReference type="NCBI Taxonomy" id="478749"/>
    <lineage>
        <taxon>Bacteria</taxon>
        <taxon>Bacillati</taxon>
        <taxon>Bacillota</taxon>
        <taxon>Clostridia</taxon>
        <taxon>Lachnospirales</taxon>
        <taxon>Lachnospiraceae</taxon>
        <taxon>Marvinbryantia</taxon>
    </lineage>
</organism>
<comment type="caution">
    <text evidence="2">The sequence shown here is derived from an EMBL/GenBank/DDBJ whole genome shotgun (WGS) entry which is preliminary data.</text>
</comment>
<accession>C6L9Y8</accession>
<reference evidence="2" key="1">
    <citation type="submission" date="2009-07" db="EMBL/GenBank/DDBJ databases">
        <authorList>
            <person name="Weinstock G."/>
            <person name="Sodergren E."/>
            <person name="Clifton S."/>
            <person name="Fulton L."/>
            <person name="Fulton B."/>
            <person name="Courtney L."/>
            <person name="Fronick C."/>
            <person name="Harrison M."/>
            <person name="Strong C."/>
            <person name="Farmer C."/>
            <person name="Delahaunty K."/>
            <person name="Markovic C."/>
            <person name="Hall O."/>
            <person name="Minx P."/>
            <person name="Tomlinson C."/>
            <person name="Mitreva M."/>
            <person name="Nelson J."/>
            <person name="Hou S."/>
            <person name="Wollam A."/>
            <person name="Pepin K.H."/>
            <person name="Johnson M."/>
            <person name="Bhonagiri V."/>
            <person name="Nash W.E."/>
            <person name="Warren W."/>
            <person name="Chinwalla A."/>
            <person name="Mardis E.R."/>
            <person name="Wilson R.K."/>
        </authorList>
    </citation>
    <scope>NUCLEOTIDE SEQUENCE [LARGE SCALE GENOMIC DNA]</scope>
    <source>
        <strain evidence="2">DSM 14469</strain>
    </source>
</reference>
<name>C6L9Y8_9FIRM</name>
<sequence length="45" mass="5249">MLEREAGMKKSWDDIILVILAILTVFIHAAAMILKMLRIIYLYVK</sequence>
<keyword evidence="1" id="KW-0812">Transmembrane</keyword>
<keyword evidence="1" id="KW-1133">Transmembrane helix</keyword>
<proteinExistence type="predicted"/>
<keyword evidence="1" id="KW-0472">Membrane</keyword>
<dbReference type="Proteomes" id="UP000005561">
    <property type="component" value="Unassembled WGS sequence"/>
</dbReference>
<evidence type="ECO:0000256" key="1">
    <source>
        <dbReference type="SAM" id="Phobius"/>
    </source>
</evidence>
<dbReference type="AlphaFoldDB" id="C6L9Y8"/>
<feature type="transmembrane region" description="Helical" evidence="1">
    <location>
        <begin position="15"/>
        <end position="37"/>
    </location>
</feature>
<dbReference type="EMBL" id="ACCL02000002">
    <property type="protein sequence ID" value="EET62395.1"/>
    <property type="molecule type" value="Genomic_DNA"/>
</dbReference>